<evidence type="ECO:0000313" key="1">
    <source>
        <dbReference type="EMBL" id="KYD28553.1"/>
    </source>
</evidence>
<dbReference type="Proteomes" id="UP000075424">
    <property type="component" value="Unassembled WGS sequence"/>
</dbReference>
<comment type="caution">
    <text evidence="1">The sequence shown here is derived from an EMBL/GenBank/DDBJ whole genome shotgun (WGS) entry which is preliminary data.</text>
</comment>
<dbReference type="PATRIC" id="fig|1422.18.peg.2009"/>
<gene>
    <name evidence="1" type="ORF">B4109_3016</name>
</gene>
<name>A0A150MVS3_GEOSE</name>
<dbReference type="AlphaFoldDB" id="A0A150MVS3"/>
<dbReference type="RefSeq" id="WP_061567215.1">
    <property type="nucleotide sequence ID" value="NZ_JARMST010000041.1"/>
</dbReference>
<proteinExistence type="predicted"/>
<accession>A0A150MVS3</accession>
<evidence type="ECO:0000313" key="2">
    <source>
        <dbReference type="Proteomes" id="UP000075424"/>
    </source>
</evidence>
<organism evidence="1 2">
    <name type="scientific">Geobacillus stearothermophilus</name>
    <name type="common">Bacillus stearothermophilus</name>
    <dbReference type="NCBI Taxonomy" id="1422"/>
    <lineage>
        <taxon>Bacteria</taxon>
        <taxon>Bacillati</taxon>
        <taxon>Bacillota</taxon>
        <taxon>Bacilli</taxon>
        <taxon>Bacillales</taxon>
        <taxon>Anoxybacillaceae</taxon>
        <taxon>Geobacillus</taxon>
    </lineage>
</organism>
<protein>
    <submittedName>
        <fullName evidence="1">Uncharacterized protein</fullName>
    </submittedName>
</protein>
<sequence>MNEATDKEFETYTRLHNRYIEQIRFYEERMDELTPYELSRMEYLYTKLEQVAWQIAGWYKKRAKYHEGMAEIAQGQHYRKEREKSSATDAQHYSRIAKGTQLKIAGQYEGDFITWRGIAGTYERAANAIKDMIKSITTEE</sequence>
<reference evidence="1 2" key="1">
    <citation type="submission" date="2016-01" db="EMBL/GenBank/DDBJ databases">
        <title>Draft Genome Sequences of Seven Thermophilic Sporeformers Isolated from Foods.</title>
        <authorList>
            <person name="Berendsen E.M."/>
            <person name="Wells-Bennik M.H."/>
            <person name="Krawcyk A.O."/>
            <person name="De Jong A."/>
            <person name="Holsappel S."/>
            <person name="Eijlander R.T."/>
            <person name="Kuipers O.P."/>
        </authorList>
    </citation>
    <scope>NUCLEOTIDE SEQUENCE [LARGE SCALE GENOMIC DNA]</scope>
    <source>
        <strain evidence="1 2">B4109</strain>
    </source>
</reference>
<dbReference type="EMBL" id="LQYV01000024">
    <property type="protein sequence ID" value="KYD28553.1"/>
    <property type="molecule type" value="Genomic_DNA"/>
</dbReference>